<evidence type="ECO:0000256" key="5">
    <source>
        <dbReference type="SAM" id="Phobius"/>
    </source>
</evidence>
<feature type="transmembrane region" description="Helical" evidence="5">
    <location>
        <begin position="293"/>
        <end position="310"/>
    </location>
</feature>
<dbReference type="GO" id="GO:0052621">
    <property type="term" value="F:diguanylate cyclase activity"/>
    <property type="evidence" value="ECO:0007669"/>
    <property type="project" value="UniProtKB-EC"/>
</dbReference>
<feature type="coiled-coil region" evidence="4">
    <location>
        <begin position="421"/>
        <end position="448"/>
    </location>
</feature>
<sequence>MPLLTRLMSAAMICCLSALAWADQPGAAGQCPVLDVADDSARHHLMDYVCYHSAEPDDAAHRATSPQELPESLAWTPADGHDLVFSHTQSVYWLKLQLNNSGSTRGLWYLKLDYPLLDEVTFWTSTGNGTSRKLATGDQYPFASRGIDYRYFLLPVTLGAQEPLQVTIRIRSSGALNVPLSLETPAEVIATSNDLTLTHGLFYGALAIFAAFNLLLFFSSRTVYYFYNAFYMGAMGLFLFAMGGFANQYFWPESAGFANTSIPLALGLCALAMTLFGRSFLEVRPDTLANTTLKAQAWFCIVFLALTFILPYNKTIILNTVLALSVIASLLISAGIRWRQGYQPAIWYLLSWMVMLAGALIYALAAFGHLADFLARESLMQVTIGGQVILLNYAMVQRWRLLNQKLLEVEHKARTQLEFKVHERTSQLRNAMRELEKANRKLAALSLNDPLTGLYNRRHLDNILPELCAEARRTGQPLTLALIDADRFKAVNDTWGHGFGDTCLQLIADILSRHVKRPRDIAIRFGGEEFAVLLPGADIEGARKVCQAILDDLRNTPLDTPDGRTLNMTLSAGVAQLATPEDQCALFQRADDALYQAKASGRDRVEIAEPEFSDWGAPATQ</sequence>
<dbReference type="Pfam" id="PF07696">
    <property type="entry name" value="7TMR-DISMED2"/>
    <property type="match status" value="1"/>
</dbReference>
<evidence type="ECO:0000256" key="3">
    <source>
        <dbReference type="ARBA" id="ARBA00034247"/>
    </source>
</evidence>
<dbReference type="FunFam" id="3.30.70.270:FF:000001">
    <property type="entry name" value="Diguanylate cyclase domain protein"/>
    <property type="match status" value="1"/>
</dbReference>
<evidence type="ECO:0000313" key="9">
    <source>
        <dbReference type="Proteomes" id="UP000199339"/>
    </source>
</evidence>
<keyword evidence="4" id="KW-0175">Coiled coil</keyword>
<protein>
    <recommendedName>
        <fullName evidence="2">diguanylate cyclase</fullName>
        <ecNumber evidence="2">2.7.7.65</ecNumber>
    </recommendedName>
</protein>
<feature type="signal peptide" evidence="6">
    <location>
        <begin position="1"/>
        <end position="22"/>
    </location>
</feature>
<evidence type="ECO:0000256" key="1">
    <source>
        <dbReference type="ARBA" id="ARBA00001946"/>
    </source>
</evidence>
<reference evidence="9" key="1">
    <citation type="submission" date="2016-10" db="EMBL/GenBank/DDBJ databases">
        <authorList>
            <person name="Varghese N."/>
            <person name="Submissions S."/>
        </authorList>
    </citation>
    <scope>NUCLEOTIDE SEQUENCE [LARGE SCALE GENOMIC DNA]</scope>
    <source>
        <strain evidence="9">CGMCC 1.6775</strain>
    </source>
</reference>
<dbReference type="InterPro" id="IPR050469">
    <property type="entry name" value="Diguanylate_Cyclase"/>
</dbReference>
<comment type="catalytic activity">
    <reaction evidence="3">
        <text>2 GTP = 3',3'-c-di-GMP + 2 diphosphate</text>
        <dbReference type="Rhea" id="RHEA:24898"/>
        <dbReference type="ChEBI" id="CHEBI:33019"/>
        <dbReference type="ChEBI" id="CHEBI:37565"/>
        <dbReference type="ChEBI" id="CHEBI:58805"/>
        <dbReference type="EC" id="2.7.7.65"/>
    </reaction>
</comment>
<dbReference type="CDD" id="cd01949">
    <property type="entry name" value="GGDEF"/>
    <property type="match status" value="1"/>
</dbReference>
<evidence type="ECO:0000259" key="7">
    <source>
        <dbReference type="PROSITE" id="PS50887"/>
    </source>
</evidence>
<evidence type="ECO:0000313" key="8">
    <source>
        <dbReference type="EMBL" id="SFM75353.1"/>
    </source>
</evidence>
<feature type="chain" id="PRO_5011436176" description="diguanylate cyclase" evidence="6">
    <location>
        <begin position="23"/>
        <end position="621"/>
    </location>
</feature>
<dbReference type="PROSITE" id="PS50887">
    <property type="entry name" value="GGDEF"/>
    <property type="match status" value="1"/>
</dbReference>
<dbReference type="PANTHER" id="PTHR45138:SF9">
    <property type="entry name" value="DIGUANYLATE CYCLASE DGCM-RELATED"/>
    <property type="match status" value="1"/>
</dbReference>
<dbReference type="Gene3D" id="3.30.70.270">
    <property type="match status" value="1"/>
</dbReference>
<dbReference type="PANTHER" id="PTHR45138">
    <property type="entry name" value="REGULATORY COMPONENTS OF SENSORY TRANSDUCTION SYSTEM"/>
    <property type="match status" value="1"/>
</dbReference>
<accession>A0A1I4TFF8</accession>
<dbReference type="InterPro" id="IPR011623">
    <property type="entry name" value="7TMR_DISM_rcpt_extracell_dom1"/>
</dbReference>
<dbReference type="InterPro" id="IPR029787">
    <property type="entry name" value="Nucleotide_cyclase"/>
</dbReference>
<evidence type="ECO:0000256" key="2">
    <source>
        <dbReference type="ARBA" id="ARBA00012528"/>
    </source>
</evidence>
<feature type="transmembrane region" description="Helical" evidence="5">
    <location>
        <begin position="200"/>
        <end position="218"/>
    </location>
</feature>
<keyword evidence="5" id="KW-0812">Transmembrane</keyword>
<dbReference type="AlphaFoldDB" id="A0A1I4TFF8"/>
<dbReference type="Proteomes" id="UP000199339">
    <property type="component" value="Unassembled WGS sequence"/>
</dbReference>
<comment type="cofactor">
    <cofactor evidence="1">
        <name>Mg(2+)</name>
        <dbReference type="ChEBI" id="CHEBI:18420"/>
    </cofactor>
</comment>
<feature type="transmembrane region" description="Helical" evidence="5">
    <location>
        <begin position="316"/>
        <end position="334"/>
    </location>
</feature>
<dbReference type="EC" id="2.7.7.65" evidence="2"/>
<dbReference type="RefSeq" id="WP_091999966.1">
    <property type="nucleotide sequence ID" value="NZ_FOUR01000002.1"/>
</dbReference>
<keyword evidence="9" id="KW-1185">Reference proteome</keyword>
<feature type="transmembrane region" description="Helical" evidence="5">
    <location>
        <begin position="262"/>
        <end position="281"/>
    </location>
</feature>
<keyword evidence="5" id="KW-0472">Membrane</keyword>
<organism evidence="8 9">
    <name type="scientific">Marinobacter pelagius</name>
    <dbReference type="NCBI Taxonomy" id="379482"/>
    <lineage>
        <taxon>Bacteria</taxon>
        <taxon>Pseudomonadati</taxon>
        <taxon>Pseudomonadota</taxon>
        <taxon>Gammaproteobacteria</taxon>
        <taxon>Pseudomonadales</taxon>
        <taxon>Marinobacteraceae</taxon>
        <taxon>Marinobacter</taxon>
    </lineage>
</organism>
<feature type="domain" description="GGDEF" evidence="7">
    <location>
        <begin position="476"/>
        <end position="610"/>
    </location>
</feature>
<dbReference type="Pfam" id="PF00990">
    <property type="entry name" value="GGDEF"/>
    <property type="match status" value="1"/>
</dbReference>
<keyword evidence="6" id="KW-0732">Signal</keyword>
<dbReference type="InterPro" id="IPR043128">
    <property type="entry name" value="Rev_trsase/Diguanyl_cyclase"/>
</dbReference>
<dbReference type="InterPro" id="IPR000160">
    <property type="entry name" value="GGDEF_dom"/>
</dbReference>
<proteinExistence type="predicted"/>
<dbReference type="NCBIfam" id="TIGR00254">
    <property type="entry name" value="GGDEF"/>
    <property type="match status" value="1"/>
</dbReference>
<dbReference type="SUPFAM" id="SSF55073">
    <property type="entry name" value="Nucleotide cyclase"/>
    <property type="match status" value="1"/>
</dbReference>
<evidence type="ECO:0000256" key="4">
    <source>
        <dbReference type="SAM" id="Coils"/>
    </source>
</evidence>
<dbReference type="InterPro" id="IPR011622">
    <property type="entry name" value="7TMR_DISM_rcpt_extracell_dom2"/>
</dbReference>
<dbReference type="Pfam" id="PF07695">
    <property type="entry name" value="7TMR-DISM_7TM"/>
    <property type="match status" value="1"/>
</dbReference>
<feature type="transmembrane region" description="Helical" evidence="5">
    <location>
        <begin position="230"/>
        <end position="250"/>
    </location>
</feature>
<dbReference type="OrthoDB" id="5289013at2"/>
<dbReference type="Gene3D" id="2.60.40.2380">
    <property type="match status" value="1"/>
</dbReference>
<keyword evidence="5" id="KW-1133">Transmembrane helix</keyword>
<name>A0A1I4TFF8_9GAMM</name>
<dbReference type="SMART" id="SM00267">
    <property type="entry name" value="GGDEF"/>
    <property type="match status" value="1"/>
</dbReference>
<dbReference type="EMBL" id="FOUR01000002">
    <property type="protein sequence ID" value="SFM75353.1"/>
    <property type="molecule type" value="Genomic_DNA"/>
</dbReference>
<feature type="transmembrane region" description="Helical" evidence="5">
    <location>
        <begin position="346"/>
        <end position="367"/>
    </location>
</feature>
<evidence type="ECO:0000256" key="6">
    <source>
        <dbReference type="SAM" id="SignalP"/>
    </source>
</evidence>
<gene>
    <name evidence="8" type="ORF">SAMN04487961_1125</name>
</gene>